<comment type="caution">
    <text evidence="3">The sequence shown here is derived from an EMBL/GenBank/DDBJ whole genome shotgun (WGS) entry which is preliminary data.</text>
</comment>
<dbReference type="GO" id="GO:0008270">
    <property type="term" value="F:zinc ion binding"/>
    <property type="evidence" value="ECO:0007669"/>
    <property type="project" value="UniProtKB-KW"/>
</dbReference>
<dbReference type="InterPro" id="IPR007527">
    <property type="entry name" value="Znf_SWIM"/>
</dbReference>
<organism evidence="3 4">
    <name type="scientific">Haemaphysalis longicornis</name>
    <name type="common">Bush tick</name>
    <dbReference type="NCBI Taxonomy" id="44386"/>
    <lineage>
        <taxon>Eukaryota</taxon>
        <taxon>Metazoa</taxon>
        <taxon>Ecdysozoa</taxon>
        <taxon>Arthropoda</taxon>
        <taxon>Chelicerata</taxon>
        <taxon>Arachnida</taxon>
        <taxon>Acari</taxon>
        <taxon>Parasitiformes</taxon>
        <taxon>Ixodida</taxon>
        <taxon>Ixodoidea</taxon>
        <taxon>Ixodidae</taxon>
        <taxon>Haemaphysalinae</taxon>
        <taxon>Haemaphysalis</taxon>
    </lineage>
</organism>
<evidence type="ECO:0000313" key="4">
    <source>
        <dbReference type="Proteomes" id="UP000821853"/>
    </source>
</evidence>
<dbReference type="InterPro" id="IPR052579">
    <property type="entry name" value="Zinc_finger_SWIM"/>
</dbReference>
<keyword evidence="1" id="KW-0863">Zinc-finger</keyword>
<dbReference type="VEuPathDB" id="VectorBase:HLOH_054804"/>
<dbReference type="PROSITE" id="PS50966">
    <property type="entry name" value="ZF_SWIM"/>
    <property type="match status" value="1"/>
</dbReference>
<dbReference type="InterPro" id="IPR048324">
    <property type="entry name" value="ZSWIM1-3_RNaseH-like"/>
</dbReference>
<keyword evidence="1" id="KW-0479">Metal-binding</keyword>
<sequence>MLQLRANKKLLREQLEVQSNKAVTLRDLSNLAARKKQGCSRNDLEATVKLLQNKYASTVRLLTDENNELRAIFFQDDAMRRSFEDYPEIIFIDATYKLLETRMSCFLMLVEDGNGESEIVAVGLFGVEDGDTLRWFFNVFKELNKSWNSVKITMADKDLKERRIVTELLPQSSLHICAFHTLQTFRREISVQKLGITKPAQETALDILQHMVYAKDDDEYQRLHETLKSSSPKAVLDYFESNWHGIHQEWVMGMKQSCGNYLNSTNNRAESINAKLKAIVERYSSLEDFVTNFFCFIHTTRKERTNKAAALFNKKRVITNGDKDLELYSQLLTPYAFKHVERHLRISNGLSVDAHSVASASDCTCGFRRAMLLPCCHMLAARGQLGLSNFDHSMCAQRWTSEHYNKSRGVLLAAEQEEPETPLLLTSRTVDQFCQAIKSSERLPWWQEE</sequence>
<dbReference type="Pfam" id="PF21056">
    <property type="entry name" value="ZSWIM1-3_RNaseH-like"/>
    <property type="match status" value="1"/>
</dbReference>
<dbReference type="Proteomes" id="UP000821853">
    <property type="component" value="Chromosome 10"/>
</dbReference>
<proteinExistence type="predicted"/>
<evidence type="ECO:0000259" key="2">
    <source>
        <dbReference type="PROSITE" id="PS50966"/>
    </source>
</evidence>
<dbReference type="AlphaFoldDB" id="A0A9J6FDV5"/>
<protein>
    <recommendedName>
        <fullName evidence="2">SWIM-type domain-containing protein</fullName>
    </recommendedName>
</protein>
<evidence type="ECO:0000313" key="3">
    <source>
        <dbReference type="EMBL" id="KAH9364382.1"/>
    </source>
</evidence>
<dbReference type="PANTHER" id="PTHR31569">
    <property type="entry name" value="SWIM-TYPE DOMAIN-CONTAINING PROTEIN"/>
    <property type="match status" value="1"/>
</dbReference>
<feature type="domain" description="SWIM-type" evidence="2">
    <location>
        <begin position="348"/>
        <end position="386"/>
    </location>
</feature>
<keyword evidence="4" id="KW-1185">Reference proteome</keyword>
<dbReference type="PANTHER" id="PTHR31569:SF4">
    <property type="entry name" value="SWIM-TYPE DOMAIN-CONTAINING PROTEIN"/>
    <property type="match status" value="1"/>
</dbReference>
<dbReference type="OrthoDB" id="6504931at2759"/>
<name>A0A9J6FDV5_HAELO</name>
<reference evidence="3 4" key="1">
    <citation type="journal article" date="2020" name="Cell">
        <title>Large-Scale Comparative Analyses of Tick Genomes Elucidate Their Genetic Diversity and Vector Capacities.</title>
        <authorList>
            <consortium name="Tick Genome and Microbiome Consortium (TIGMIC)"/>
            <person name="Jia N."/>
            <person name="Wang J."/>
            <person name="Shi W."/>
            <person name="Du L."/>
            <person name="Sun Y."/>
            <person name="Zhan W."/>
            <person name="Jiang J.F."/>
            <person name="Wang Q."/>
            <person name="Zhang B."/>
            <person name="Ji P."/>
            <person name="Bell-Sakyi L."/>
            <person name="Cui X.M."/>
            <person name="Yuan T.T."/>
            <person name="Jiang B.G."/>
            <person name="Yang W.F."/>
            <person name="Lam T.T."/>
            <person name="Chang Q.C."/>
            <person name="Ding S.J."/>
            <person name="Wang X.J."/>
            <person name="Zhu J.G."/>
            <person name="Ruan X.D."/>
            <person name="Zhao L."/>
            <person name="Wei J.T."/>
            <person name="Ye R.Z."/>
            <person name="Que T.C."/>
            <person name="Du C.H."/>
            <person name="Zhou Y.H."/>
            <person name="Cheng J.X."/>
            <person name="Dai P.F."/>
            <person name="Guo W.B."/>
            <person name="Han X.H."/>
            <person name="Huang E.J."/>
            <person name="Li L.F."/>
            <person name="Wei W."/>
            <person name="Gao Y.C."/>
            <person name="Liu J.Z."/>
            <person name="Shao H.Z."/>
            <person name="Wang X."/>
            <person name="Wang C.C."/>
            <person name="Yang T.C."/>
            <person name="Huo Q.B."/>
            <person name="Li W."/>
            <person name="Chen H.Y."/>
            <person name="Chen S.E."/>
            <person name="Zhou L.G."/>
            <person name="Ni X.B."/>
            <person name="Tian J.H."/>
            <person name="Sheng Y."/>
            <person name="Liu T."/>
            <person name="Pan Y.S."/>
            <person name="Xia L.Y."/>
            <person name="Li J."/>
            <person name="Zhao F."/>
            <person name="Cao W.C."/>
        </authorList>
    </citation>
    <scope>NUCLEOTIDE SEQUENCE [LARGE SCALE GENOMIC DNA]</scope>
    <source>
        <strain evidence="3">HaeL-2018</strain>
    </source>
</reference>
<dbReference type="EMBL" id="JABSTR010000002">
    <property type="protein sequence ID" value="KAH9364382.1"/>
    <property type="molecule type" value="Genomic_DNA"/>
</dbReference>
<dbReference type="OMA" id="FESNWHG"/>
<keyword evidence="1" id="KW-0862">Zinc</keyword>
<gene>
    <name evidence="3" type="ORF">HPB48_016253</name>
</gene>
<accession>A0A9J6FDV5</accession>
<evidence type="ECO:0000256" key="1">
    <source>
        <dbReference type="PROSITE-ProRule" id="PRU00325"/>
    </source>
</evidence>